<dbReference type="OrthoDB" id="9801228at2"/>
<dbReference type="PANTHER" id="PTHR10072:SF41">
    <property type="entry name" value="IRON-SULFUR CLUSTER ASSEMBLY 1 HOMOLOG, MITOCHONDRIAL"/>
    <property type="match status" value="1"/>
</dbReference>
<dbReference type="RefSeq" id="WP_131775945.1">
    <property type="nucleotide sequence ID" value="NZ_BMOB01000002.1"/>
</dbReference>
<protein>
    <submittedName>
        <fullName evidence="3">Heme biosynthesis protein HemY</fullName>
    </submittedName>
</protein>
<evidence type="ECO:0000313" key="3">
    <source>
        <dbReference type="EMBL" id="GGI79711.1"/>
    </source>
</evidence>
<name>A0A917N986_9GAMM</name>
<dbReference type="PANTHER" id="PTHR10072">
    <property type="entry name" value="IRON-SULFUR CLUSTER ASSEMBLY PROTEIN"/>
    <property type="match status" value="1"/>
</dbReference>
<dbReference type="GO" id="GO:0051537">
    <property type="term" value="F:2 iron, 2 sulfur cluster binding"/>
    <property type="evidence" value="ECO:0007669"/>
    <property type="project" value="TreeGrafter"/>
</dbReference>
<dbReference type="GO" id="GO:0005829">
    <property type="term" value="C:cytosol"/>
    <property type="evidence" value="ECO:0007669"/>
    <property type="project" value="TreeGrafter"/>
</dbReference>
<dbReference type="InterPro" id="IPR017870">
    <property type="entry name" value="FeS_cluster_insertion_CS"/>
</dbReference>
<dbReference type="InterPro" id="IPR000361">
    <property type="entry name" value="ATAP_core_dom"/>
</dbReference>
<keyword evidence="4" id="KW-1185">Reference proteome</keyword>
<dbReference type="Gene3D" id="2.60.300.12">
    <property type="entry name" value="HesB-like domain"/>
    <property type="match status" value="1"/>
</dbReference>
<dbReference type="NCBIfam" id="TIGR00049">
    <property type="entry name" value="iron-sulfur cluster assembly accessory protein"/>
    <property type="match status" value="1"/>
</dbReference>
<comment type="similarity">
    <text evidence="1">Belongs to the HesB/IscA family.</text>
</comment>
<dbReference type="PROSITE" id="PS01152">
    <property type="entry name" value="HESB"/>
    <property type="match status" value="1"/>
</dbReference>
<reference evidence="3" key="2">
    <citation type="submission" date="2020-09" db="EMBL/GenBank/DDBJ databases">
        <authorList>
            <person name="Sun Q."/>
            <person name="Ohkuma M."/>
        </authorList>
    </citation>
    <scope>NUCLEOTIDE SEQUENCE</scope>
    <source>
        <strain evidence="3">JCM 13919</strain>
    </source>
</reference>
<evidence type="ECO:0000313" key="4">
    <source>
        <dbReference type="Proteomes" id="UP000630149"/>
    </source>
</evidence>
<evidence type="ECO:0000259" key="2">
    <source>
        <dbReference type="Pfam" id="PF01521"/>
    </source>
</evidence>
<dbReference type="InterPro" id="IPR035903">
    <property type="entry name" value="HesB-like_dom_sf"/>
</dbReference>
<reference evidence="3" key="1">
    <citation type="journal article" date="2014" name="Int. J. Syst. Evol. Microbiol.">
        <title>Complete genome sequence of Corynebacterium casei LMG S-19264T (=DSM 44701T), isolated from a smear-ripened cheese.</title>
        <authorList>
            <consortium name="US DOE Joint Genome Institute (JGI-PGF)"/>
            <person name="Walter F."/>
            <person name="Albersmeier A."/>
            <person name="Kalinowski J."/>
            <person name="Ruckert C."/>
        </authorList>
    </citation>
    <scope>NUCLEOTIDE SEQUENCE</scope>
    <source>
        <strain evidence="3">JCM 13919</strain>
    </source>
</reference>
<feature type="domain" description="Core" evidence="2">
    <location>
        <begin position="15"/>
        <end position="114"/>
    </location>
</feature>
<dbReference type="InterPro" id="IPR050322">
    <property type="entry name" value="Fe-S_cluster_asmbl/transfer"/>
</dbReference>
<organism evidence="3 4">
    <name type="scientific">Legionella impletisoli</name>
    <dbReference type="NCBI Taxonomy" id="343510"/>
    <lineage>
        <taxon>Bacteria</taxon>
        <taxon>Pseudomonadati</taxon>
        <taxon>Pseudomonadota</taxon>
        <taxon>Gammaproteobacteria</taxon>
        <taxon>Legionellales</taxon>
        <taxon>Legionellaceae</taxon>
        <taxon>Legionella</taxon>
    </lineage>
</organism>
<dbReference type="Proteomes" id="UP000630149">
    <property type="component" value="Unassembled WGS sequence"/>
</dbReference>
<sequence length="119" mass="13469">MSVVKQYTQNAQPGVELTSAAMQHIVTYLEKQNSKGLRLSVKKTGCSGLSYVVDYVNEPKEEDVVFHRPEFILCIDKKSYPYLKGMQIDYVKQGLNYKFIFNNPNQTGQCGCGESFTVD</sequence>
<dbReference type="Pfam" id="PF01521">
    <property type="entry name" value="Fe-S_biosyn"/>
    <property type="match status" value="1"/>
</dbReference>
<gene>
    <name evidence="3" type="primary">ydiC</name>
    <name evidence="3" type="ORF">GCM10007966_05290</name>
</gene>
<dbReference type="GO" id="GO:0016226">
    <property type="term" value="P:iron-sulfur cluster assembly"/>
    <property type="evidence" value="ECO:0007669"/>
    <property type="project" value="InterPro"/>
</dbReference>
<dbReference type="SUPFAM" id="SSF89360">
    <property type="entry name" value="HesB-like domain"/>
    <property type="match status" value="1"/>
</dbReference>
<proteinExistence type="inferred from homology"/>
<comment type="caution">
    <text evidence="3">The sequence shown here is derived from an EMBL/GenBank/DDBJ whole genome shotgun (WGS) entry which is preliminary data.</text>
</comment>
<dbReference type="AlphaFoldDB" id="A0A917N986"/>
<accession>A0A917N986</accession>
<dbReference type="InterPro" id="IPR016092">
    <property type="entry name" value="ATAP"/>
</dbReference>
<evidence type="ECO:0000256" key="1">
    <source>
        <dbReference type="ARBA" id="ARBA00006718"/>
    </source>
</evidence>
<dbReference type="EMBL" id="BMOB01000002">
    <property type="protein sequence ID" value="GGI79711.1"/>
    <property type="molecule type" value="Genomic_DNA"/>
</dbReference>